<evidence type="ECO:0000256" key="8">
    <source>
        <dbReference type="ARBA" id="ARBA00023136"/>
    </source>
</evidence>
<keyword evidence="5" id="KW-0999">Mitochondrion inner membrane</keyword>
<keyword evidence="3" id="KW-0813">Transport</keyword>
<comment type="similarity">
    <text evidence="2">Belongs to the UQCRB/QCR7 family.</text>
</comment>
<evidence type="ECO:0000256" key="1">
    <source>
        <dbReference type="ARBA" id="ARBA00004443"/>
    </source>
</evidence>
<dbReference type="EMBL" id="KE561226">
    <property type="protein sequence ID" value="EPZ31411.1"/>
    <property type="molecule type" value="Genomic_DNA"/>
</dbReference>
<keyword evidence="8" id="KW-0472">Membrane</keyword>
<evidence type="ECO:0000256" key="2">
    <source>
        <dbReference type="ARBA" id="ARBA00008554"/>
    </source>
</evidence>
<dbReference type="InterPro" id="IPR003197">
    <property type="entry name" value="QCR7"/>
</dbReference>
<dbReference type="GO" id="GO:0005743">
    <property type="term" value="C:mitochondrial inner membrane"/>
    <property type="evidence" value="ECO:0007669"/>
    <property type="project" value="UniProtKB-SubCell"/>
</dbReference>
<dbReference type="FunFam" id="1.10.1090.10:FF:000001">
    <property type="entry name" value="Cytochrome b-c1 complex subunit 7"/>
    <property type="match status" value="1"/>
</dbReference>
<keyword evidence="4" id="KW-0679">Respiratory chain</keyword>
<reference evidence="10 12" key="1">
    <citation type="journal article" date="2013" name="Curr. Biol.">
        <title>Shared signatures of parasitism and phylogenomics unite Cryptomycota and microsporidia.</title>
        <authorList>
            <person name="James T.Y."/>
            <person name="Pelin A."/>
            <person name="Bonen L."/>
            <person name="Ahrendt S."/>
            <person name="Sain D."/>
            <person name="Corradi N."/>
            <person name="Stajich J.E."/>
        </authorList>
    </citation>
    <scope>NUCLEOTIDE SEQUENCE [LARGE SCALE GENOMIC DNA]</scope>
    <source>
        <strain evidence="10">CSF55</strain>
        <strain evidence="10">CSF55</strain>
    </source>
</reference>
<evidence type="ECO:0000313" key="10">
    <source>
        <dbReference type="EMBL" id="EPZ31411.1"/>
    </source>
</evidence>
<proteinExistence type="inferred from homology"/>
<dbReference type="Pfam" id="PF02271">
    <property type="entry name" value="UCR_14kD"/>
    <property type="match status" value="1"/>
</dbReference>
<keyword evidence="12" id="KW-1185">Reference proteome</keyword>
<dbReference type="HOGENOM" id="CLU_1714343_0_0_1"/>
<dbReference type="SUPFAM" id="SSF81524">
    <property type="entry name" value="14 kDa protein of cytochrome bc1 complex (Ubiquinol-cytochrome c reductase)"/>
    <property type="match status" value="1"/>
</dbReference>
<protein>
    <recommendedName>
        <fullName evidence="9">Complex III subunit 7</fullName>
    </recommendedName>
</protein>
<dbReference type="OMA" id="FAPWIRQ"/>
<dbReference type="AlphaFoldDB" id="A0A075ARR4"/>
<dbReference type="OrthoDB" id="425749at2759"/>
<keyword evidence="7" id="KW-0496">Mitochondrion</keyword>
<evidence type="ECO:0000256" key="5">
    <source>
        <dbReference type="ARBA" id="ARBA00022792"/>
    </source>
</evidence>
<dbReference type="GO" id="GO:0006122">
    <property type="term" value="P:mitochondrial electron transport, ubiquinol to cytochrome c"/>
    <property type="evidence" value="ECO:0007669"/>
    <property type="project" value="InterPro"/>
</dbReference>
<dbReference type="EMBL" id="ML005270">
    <property type="protein sequence ID" value="RKP19207.1"/>
    <property type="molecule type" value="Genomic_DNA"/>
</dbReference>
<dbReference type="Gene3D" id="1.10.1090.10">
    <property type="entry name" value="Cytochrome b-c1 complex subunit 7"/>
    <property type="match status" value="1"/>
</dbReference>
<keyword evidence="6" id="KW-0249">Electron transport</keyword>
<dbReference type="Proteomes" id="UP000030755">
    <property type="component" value="Unassembled WGS sequence"/>
</dbReference>
<evidence type="ECO:0000313" key="13">
    <source>
        <dbReference type="Proteomes" id="UP000281549"/>
    </source>
</evidence>
<dbReference type="Proteomes" id="UP000281549">
    <property type="component" value="Unassembled WGS sequence"/>
</dbReference>
<evidence type="ECO:0000256" key="9">
    <source>
        <dbReference type="ARBA" id="ARBA00031684"/>
    </source>
</evidence>
<dbReference type="InterPro" id="IPR036544">
    <property type="entry name" value="QCR7_sf"/>
</dbReference>
<name>A0A075ARR4_ROZAC</name>
<evidence type="ECO:0000313" key="11">
    <source>
        <dbReference type="EMBL" id="RKP19207.1"/>
    </source>
</evidence>
<comment type="subcellular location">
    <subcellularLocation>
        <location evidence="1">Mitochondrion inner membrane</location>
        <topology evidence="1">Peripheral membrane protein</topology>
        <orientation evidence="1">Matrix side</orientation>
    </subcellularLocation>
</comment>
<evidence type="ECO:0000256" key="6">
    <source>
        <dbReference type="ARBA" id="ARBA00022982"/>
    </source>
</evidence>
<dbReference type="GO" id="GO:0045275">
    <property type="term" value="C:respiratory chain complex III"/>
    <property type="evidence" value="ECO:0007669"/>
    <property type="project" value="InterPro"/>
</dbReference>
<evidence type="ECO:0000256" key="7">
    <source>
        <dbReference type="ARBA" id="ARBA00023128"/>
    </source>
</evidence>
<dbReference type="PANTHER" id="PTHR12022:SF0">
    <property type="entry name" value="CYTOCHROME B-C1 COMPLEX SUBUNIT 7"/>
    <property type="match status" value="1"/>
</dbReference>
<accession>A0A075ARR4</accession>
<evidence type="ECO:0000256" key="4">
    <source>
        <dbReference type="ARBA" id="ARBA00022660"/>
    </source>
</evidence>
<evidence type="ECO:0000313" key="12">
    <source>
        <dbReference type="Proteomes" id="UP000030755"/>
    </source>
</evidence>
<organism evidence="10 12">
    <name type="scientific">Rozella allomycis (strain CSF55)</name>
    <dbReference type="NCBI Taxonomy" id="988480"/>
    <lineage>
        <taxon>Eukaryota</taxon>
        <taxon>Fungi</taxon>
        <taxon>Fungi incertae sedis</taxon>
        <taxon>Cryptomycota</taxon>
        <taxon>Cryptomycota incertae sedis</taxon>
        <taxon>Rozella</taxon>
    </lineage>
</organism>
<gene>
    <name evidence="10" type="ORF">O9G_003133</name>
    <name evidence="11" type="ORF">ROZALSC1DRAFT_29168</name>
</gene>
<evidence type="ECO:0000256" key="3">
    <source>
        <dbReference type="ARBA" id="ARBA00022448"/>
    </source>
</evidence>
<dbReference type="PANTHER" id="PTHR12022">
    <property type="entry name" value="UBIQUINOL-CYTOCHROME C REDUCTASE COMPLEX 14 KD PROTEIN"/>
    <property type="match status" value="1"/>
</dbReference>
<reference evidence="13" key="2">
    <citation type="journal article" date="2018" name="Nat. Microbiol.">
        <title>Leveraging single-cell genomics to expand the fungal tree of life.</title>
        <authorList>
            <person name="Ahrendt S.R."/>
            <person name="Quandt C.A."/>
            <person name="Ciobanu D."/>
            <person name="Clum A."/>
            <person name="Salamov A."/>
            <person name="Andreopoulos B."/>
            <person name="Cheng J.F."/>
            <person name="Woyke T."/>
            <person name="Pelin A."/>
            <person name="Henrissat B."/>
            <person name="Reynolds N.K."/>
            <person name="Benny G.L."/>
            <person name="Smith M.E."/>
            <person name="James T.Y."/>
            <person name="Grigoriev I.V."/>
        </authorList>
    </citation>
    <scope>NUCLEOTIDE SEQUENCE [LARGE SCALE GENOMIC DNA]</scope>
    <source>
        <strain evidence="13">CSF55</strain>
    </source>
</reference>
<dbReference type="STRING" id="988480.A0A075ARR4"/>
<sequence>MTSLWAWRFTRRTFQYLDVLFERNPRLRERFNRFRENYLNRCEYRQYGLNRDDLINEDCELVKTALSRLPDKVIFDRSFRIRRAVFVSSNHEKLPPEEWTKPEEDKSYLFPVVMEVVAEQDHLELMDQKNGTETGMTRAQLMGANGTLRKPAK</sequence>
<reference evidence="11" key="3">
    <citation type="submission" date="2018-08" db="EMBL/GenBank/DDBJ databases">
        <title>Leveraging single-cell genomics to expand the Fungal Tree of Life.</title>
        <authorList>
            <consortium name="DOE Joint Genome Institute"/>
            <person name="Ahrendt S.R."/>
            <person name="Quandt C.A."/>
            <person name="Ciobanu D."/>
            <person name="Clum A."/>
            <person name="Salamov A."/>
            <person name="Andreopoulos B."/>
            <person name="Cheng J.-F."/>
            <person name="Woyke T."/>
            <person name="Pelin A."/>
            <person name="Henrissat B."/>
            <person name="Reynolds N."/>
            <person name="Benny G.L."/>
            <person name="Smith M.E."/>
            <person name="James T.Y."/>
            <person name="Grigoriev I.V."/>
        </authorList>
    </citation>
    <scope>NUCLEOTIDE SEQUENCE</scope>
    <source>
        <strain evidence="11">CSF55</strain>
    </source>
</reference>